<dbReference type="PANTHER" id="PTHR45566:SF2">
    <property type="entry name" value="NARL SUBFAMILY"/>
    <property type="match status" value="1"/>
</dbReference>
<dbReference type="InterPro" id="IPR036388">
    <property type="entry name" value="WH-like_DNA-bd_sf"/>
</dbReference>
<dbReference type="RefSeq" id="WP_106184982.1">
    <property type="nucleotide sequence ID" value="NZ_PVTF01000001.1"/>
</dbReference>
<protein>
    <submittedName>
        <fullName evidence="2">Regulatory LuxR family protein</fullName>
    </submittedName>
</protein>
<evidence type="ECO:0000313" key="2">
    <source>
        <dbReference type="EMBL" id="PRY45867.1"/>
    </source>
</evidence>
<dbReference type="InterPro" id="IPR051015">
    <property type="entry name" value="EvgA-like"/>
</dbReference>
<dbReference type="SUPFAM" id="SSF46894">
    <property type="entry name" value="C-terminal effector domain of the bipartite response regulators"/>
    <property type="match status" value="1"/>
</dbReference>
<dbReference type="PROSITE" id="PS50043">
    <property type="entry name" value="HTH_LUXR_2"/>
    <property type="match status" value="1"/>
</dbReference>
<dbReference type="GO" id="GO:0006355">
    <property type="term" value="P:regulation of DNA-templated transcription"/>
    <property type="evidence" value="ECO:0007669"/>
    <property type="project" value="InterPro"/>
</dbReference>
<dbReference type="Proteomes" id="UP000239494">
    <property type="component" value="Unassembled WGS sequence"/>
</dbReference>
<proteinExistence type="predicted"/>
<reference evidence="2 3" key="1">
    <citation type="submission" date="2018-03" db="EMBL/GenBank/DDBJ databases">
        <title>Genomic Encyclopedia of Archaeal and Bacterial Type Strains, Phase II (KMG-II): from individual species to whole genera.</title>
        <authorList>
            <person name="Goeker M."/>
        </authorList>
    </citation>
    <scope>NUCLEOTIDE SEQUENCE [LARGE SCALE GENOMIC DNA]</scope>
    <source>
        <strain evidence="2 3">DSM 44720</strain>
    </source>
</reference>
<dbReference type="SMART" id="SM00421">
    <property type="entry name" value="HTH_LUXR"/>
    <property type="match status" value="1"/>
</dbReference>
<dbReference type="EMBL" id="PVTF01000001">
    <property type="protein sequence ID" value="PRY45867.1"/>
    <property type="molecule type" value="Genomic_DNA"/>
</dbReference>
<dbReference type="AlphaFoldDB" id="A0A2T0TJH6"/>
<evidence type="ECO:0000259" key="1">
    <source>
        <dbReference type="PROSITE" id="PS50043"/>
    </source>
</evidence>
<accession>A0A2T0TJH6</accession>
<gene>
    <name evidence="2" type="ORF">CLV43_101127</name>
</gene>
<evidence type="ECO:0000313" key="3">
    <source>
        <dbReference type="Proteomes" id="UP000239494"/>
    </source>
</evidence>
<dbReference type="InterPro" id="IPR000792">
    <property type="entry name" value="Tscrpt_reg_LuxR_C"/>
</dbReference>
<organism evidence="2 3">
    <name type="scientific">Umezawaea tangerina</name>
    <dbReference type="NCBI Taxonomy" id="84725"/>
    <lineage>
        <taxon>Bacteria</taxon>
        <taxon>Bacillati</taxon>
        <taxon>Actinomycetota</taxon>
        <taxon>Actinomycetes</taxon>
        <taxon>Pseudonocardiales</taxon>
        <taxon>Pseudonocardiaceae</taxon>
        <taxon>Umezawaea</taxon>
    </lineage>
</organism>
<sequence length="86" mass="9384">MNTWGLSADSGVPTEEVAALNEQQRSVLRCLARGLADHEIARVLAITQQQVAAEVVAILRALDLRDRMAAVVFAHETGIIRLPLPR</sequence>
<dbReference type="OrthoDB" id="27092at2"/>
<feature type="domain" description="HTH luxR-type" evidence="1">
    <location>
        <begin position="13"/>
        <end position="78"/>
    </location>
</feature>
<comment type="caution">
    <text evidence="2">The sequence shown here is derived from an EMBL/GenBank/DDBJ whole genome shotgun (WGS) entry which is preliminary data.</text>
</comment>
<dbReference type="Gene3D" id="1.10.10.10">
    <property type="entry name" value="Winged helix-like DNA-binding domain superfamily/Winged helix DNA-binding domain"/>
    <property type="match status" value="1"/>
</dbReference>
<name>A0A2T0TJH6_9PSEU</name>
<dbReference type="InterPro" id="IPR016032">
    <property type="entry name" value="Sig_transdc_resp-reg_C-effctor"/>
</dbReference>
<dbReference type="PANTHER" id="PTHR45566">
    <property type="entry name" value="HTH-TYPE TRANSCRIPTIONAL REGULATOR YHJB-RELATED"/>
    <property type="match status" value="1"/>
</dbReference>
<dbReference type="GO" id="GO:0003677">
    <property type="term" value="F:DNA binding"/>
    <property type="evidence" value="ECO:0007669"/>
    <property type="project" value="InterPro"/>
</dbReference>
<dbReference type="Pfam" id="PF00196">
    <property type="entry name" value="GerE"/>
    <property type="match status" value="1"/>
</dbReference>
<keyword evidence="3" id="KW-1185">Reference proteome</keyword>